<gene>
    <name evidence="8" type="ORF">HanXRQr2_Chr10g0442161</name>
</gene>
<evidence type="ECO:0000256" key="5">
    <source>
        <dbReference type="ARBA" id="ARBA00023242"/>
    </source>
</evidence>
<keyword evidence="4" id="KW-0804">Transcription</keyword>
<keyword evidence="3" id="KW-0238">DNA-binding</keyword>
<accession>A0A9K3HYB7</accession>
<comment type="subcellular location">
    <subcellularLocation>
        <location evidence="1">Nucleus</location>
    </subcellularLocation>
</comment>
<proteinExistence type="predicted"/>
<dbReference type="EMBL" id="MNCJ02000325">
    <property type="protein sequence ID" value="KAF5786540.1"/>
    <property type="molecule type" value="Genomic_DNA"/>
</dbReference>
<evidence type="ECO:0000256" key="4">
    <source>
        <dbReference type="ARBA" id="ARBA00023163"/>
    </source>
</evidence>
<organism evidence="8 9">
    <name type="scientific">Helianthus annuus</name>
    <name type="common">Common sunflower</name>
    <dbReference type="NCBI Taxonomy" id="4232"/>
    <lineage>
        <taxon>Eukaryota</taxon>
        <taxon>Viridiplantae</taxon>
        <taxon>Streptophyta</taxon>
        <taxon>Embryophyta</taxon>
        <taxon>Tracheophyta</taxon>
        <taxon>Spermatophyta</taxon>
        <taxon>Magnoliopsida</taxon>
        <taxon>eudicotyledons</taxon>
        <taxon>Gunneridae</taxon>
        <taxon>Pentapetalae</taxon>
        <taxon>asterids</taxon>
        <taxon>campanulids</taxon>
        <taxon>Asterales</taxon>
        <taxon>Asteraceae</taxon>
        <taxon>Asteroideae</taxon>
        <taxon>Heliantheae alliance</taxon>
        <taxon>Heliantheae</taxon>
        <taxon>Helianthus</taxon>
    </lineage>
</organism>
<evidence type="ECO:0000256" key="2">
    <source>
        <dbReference type="ARBA" id="ARBA00023015"/>
    </source>
</evidence>
<protein>
    <submittedName>
        <fullName evidence="8">Transcription factor B3-Domain family</fullName>
    </submittedName>
</protein>
<comment type="caution">
    <text evidence="8">The sequence shown here is derived from an EMBL/GenBank/DDBJ whole genome shotgun (WGS) entry which is preliminary data.</text>
</comment>
<feature type="compositionally biased region" description="Low complexity" evidence="6">
    <location>
        <begin position="261"/>
        <end position="272"/>
    </location>
</feature>
<dbReference type="Gene3D" id="2.40.330.10">
    <property type="entry name" value="DNA-binding pseudobarrel domain"/>
    <property type="match status" value="2"/>
</dbReference>
<dbReference type="Proteomes" id="UP000215914">
    <property type="component" value="Unassembled WGS sequence"/>
</dbReference>
<dbReference type="AlphaFoldDB" id="A0A9K3HYB7"/>
<reference evidence="8" key="2">
    <citation type="submission" date="2020-06" db="EMBL/GenBank/DDBJ databases">
        <title>Helianthus annuus Genome sequencing and assembly Release 2.</title>
        <authorList>
            <person name="Gouzy J."/>
            <person name="Langlade N."/>
            <person name="Munos S."/>
        </authorList>
    </citation>
    <scope>NUCLEOTIDE SEQUENCE</scope>
    <source>
        <tissue evidence="8">Leaves</tissue>
    </source>
</reference>
<sequence length="448" mass="51701">MRRSRHNSALQDNWPIRKALTLSDVDITHPFLTLPRQPVETCILVHLTQSECEHLLNREQVPINAQDDDTGDVYIMKLKWRGSYYNLIGKWGRIVRSKGLDVGKVIKIRWFDGCLHFSVPQQDITVPPLQVIPAPAVHDQWPIRKVLTLSDVDTNHPFLPLARRSVEDHILVHWTPQQRELLRSEEQGNLNARDVDTGEIYVMKLRWRGNYYNLIGKWGKIIRSKGLGVGKEIKIRWANGCLHFSVPNEQVIEPATIPIIQQHRQQQQQHQQQQHHHHNQQHQHQQQQHYQKQHDEWPIKKALTLEESIPTVPEARISVRPVWRKDLFGPISKTKPVETINHISDSVPKTFETSNEKPTSEESIPTVPEAPTPKMIPMDPIDPHFLPPNLGISNLDYTSPNPIHDPYYSLTIESLNSTFAKGPNMEDFDYPPKPSVSVPHTVNQGENF</sequence>
<evidence type="ECO:0000313" key="9">
    <source>
        <dbReference type="Proteomes" id="UP000215914"/>
    </source>
</evidence>
<dbReference type="InterPro" id="IPR003340">
    <property type="entry name" value="B3_DNA-bd"/>
</dbReference>
<evidence type="ECO:0000256" key="6">
    <source>
        <dbReference type="SAM" id="MobiDB-lite"/>
    </source>
</evidence>
<dbReference type="PANTHER" id="PTHR34269">
    <property type="entry name" value="TRANSCRIPTION FACTOR B3-DOMAIN FAMILY-RELATED"/>
    <property type="match status" value="1"/>
</dbReference>
<dbReference type="InterPro" id="IPR015300">
    <property type="entry name" value="DNA-bd_pseudobarrel_sf"/>
</dbReference>
<feature type="domain" description="TF-B3" evidence="7">
    <location>
        <begin position="143"/>
        <end position="250"/>
    </location>
</feature>
<dbReference type="CDD" id="cd10017">
    <property type="entry name" value="B3_DNA"/>
    <property type="match status" value="1"/>
</dbReference>
<dbReference type="InterPro" id="IPR051442">
    <property type="entry name" value="B3_domain"/>
</dbReference>
<keyword evidence="5" id="KW-0539">Nucleus</keyword>
<feature type="region of interest" description="Disordered" evidence="6">
    <location>
        <begin position="261"/>
        <end position="295"/>
    </location>
</feature>
<evidence type="ECO:0000313" key="8">
    <source>
        <dbReference type="EMBL" id="KAF5786540.1"/>
    </source>
</evidence>
<evidence type="ECO:0000256" key="1">
    <source>
        <dbReference type="ARBA" id="ARBA00004123"/>
    </source>
</evidence>
<dbReference type="GO" id="GO:0005634">
    <property type="term" value="C:nucleus"/>
    <property type="evidence" value="ECO:0007669"/>
    <property type="project" value="UniProtKB-SubCell"/>
</dbReference>
<dbReference type="SUPFAM" id="SSF101936">
    <property type="entry name" value="DNA-binding pseudobarrel domain"/>
    <property type="match status" value="2"/>
</dbReference>
<feature type="region of interest" description="Disordered" evidence="6">
    <location>
        <begin position="348"/>
        <end position="368"/>
    </location>
</feature>
<dbReference type="SMART" id="SM01019">
    <property type="entry name" value="B3"/>
    <property type="match status" value="2"/>
</dbReference>
<dbReference type="Gramene" id="mRNA:HanXRQr2_Chr10g0442161">
    <property type="protein sequence ID" value="CDS:HanXRQr2_Chr10g0442161.1"/>
    <property type="gene ID" value="HanXRQr2_Chr10g0442161"/>
</dbReference>
<evidence type="ECO:0000259" key="7">
    <source>
        <dbReference type="SMART" id="SM01019"/>
    </source>
</evidence>
<keyword evidence="2" id="KW-0805">Transcription regulation</keyword>
<evidence type="ECO:0000256" key="3">
    <source>
        <dbReference type="ARBA" id="ARBA00023125"/>
    </source>
</evidence>
<dbReference type="GO" id="GO:0003677">
    <property type="term" value="F:DNA binding"/>
    <property type="evidence" value="ECO:0007669"/>
    <property type="project" value="UniProtKB-KW"/>
</dbReference>
<dbReference type="PANTHER" id="PTHR34269:SF3">
    <property type="entry name" value="TF-B3 DOMAIN-CONTAINING PROTEIN"/>
    <property type="match status" value="1"/>
</dbReference>
<name>A0A9K3HYB7_HELAN</name>
<feature type="domain" description="TF-B3" evidence="7">
    <location>
        <begin position="16"/>
        <end position="123"/>
    </location>
</feature>
<dbReference type="OrthoDB" id="1915967at2759"/>
<reference evidence="8" key="1">
    <citation type="journal article" date="2017" name="Nature">
        <title>The sunflower genome provides insights into oil metabolism, flowering and Asterid evolution.</title>
        <authorList>
            <person name="Badouin H."/>
            <person name="Gouzy J."/>
            <person name="Grassa C.J."/>
            <person name="Murat F."/>
            <person name="Staton S.E."/>
            <person name="Cottret L."/>
            <person name="Lelandais-Briere C."/>
            <person name="Owens G.L."/>
            <person name="Carrere S."/>
            <person name="Mayjonade B."/>
            <person name="Legrand L."/>
            <person name="Gill N."/>
            <person name="Kane N.C."/>
            <person name="Bowers J.E."/>
            <person name="Hubner S."/>
            <person name="Bellec A."/>
            <person name="Berard A."/>
            <person name="Berges H."/>
            <person name="Blanchet N."/>
            <person name="Boniface M.C."/>
            <person name="Brunel D."/>
            <person name="Catrice O."/>
            <person name="Chaidir N."/>
            <person name="Claudel C."/>
            <person name="Donnadieu C."/>
            <person name="Faraut T."/>
            <person name="Fievet G."/>
            <person name="Helmstetter N."/>
            <person name="King M."/>
            <person name="Knapp S.J."/>
            <person name="Lai Z."/>
            <person name="Le Paslier M.C."/>
            <person name="Lippi Y."/>
            <person name="Lorenzon L."/>
            <person name="Mandel J.R."/>
            <person name="Marage G."/>
            <person name="Marchand G."/>
            <person name="Marquand E."/>
            <person name="Bret-Mestries E."/>
            <person name="Morien E."/>
            <person name="Nambeesan S."/>
            <person name="Nguyen T."/>
            <person name="Pegot-Espagnet P."/>
            <person name="Pouilly N."/>
            <person name="Raftis F."/>
            <person name="Sallet E."/>
            <person name="Schiex T."/>
            <person name="Thomas J."/>
            <person name="Vandecasteele C."/>
            <person name="Vares D."/>
            <person name="Vear F."/>
            <person name="Vautrin S."/>
            <person name="Crespi M."/>
            <person name="Mangin B."/>
            <person name="Burke J.M."/>
            <person name="Salse J."/>
            <person name="Munos S."/>
            <person name="Vincourt P."/>
            <person name="Rieseberg L.H."/>
            <person name="Langlade N.B."/>
        </authorList>
    </citation>
    <scope>NUCLEOTIDE SEQUENCE</scope>
    <source>
        <tissue evidence="8">Leaves</tissue>
    </source>
</reference>
<keyword evidence="9" id="KW-1185">Reference proteome</keyword>